<evidence type="ECO:0000256" key="1">
    <source>
        <dbReference type="SAM" id="Phobius"/>
    </source>
</evidence>
<keyword evidence="1" id="KW-1133">Transmembrane helix</keyword>
<proteinExistence type="predicted"/>
<dbReference type="EMBL" id="JAVHUY010000017">
    <property type="protein sequence ID" value="MDQ7906746.1"/>
    <property type="molecule type" value="Genomic_DNA"/>
</dbReference>
<name>A0ABU0ZI79_9ACTN</name>
<feature type="domain" description="Phage tail tape measure protein" evidence="2">
    <location>
        <begin position="91"/>
        <end position="291"/>
    </location>
</feature>
<protein>
    <submittedName>
        <fullName evidence="3">Phage tail tape measure protein</fullName>
    </submittedName>
</protein>
<reference evidence="3 4" key="1">
    <citation type="submission" date="2023-08" db="EMBL/GenBank/DDBJ databases">
        <title>Phytohabitans sansha sp. nov., isolated from marine sediment.</title>
        <authorList>
            <person name="Zhao Y."/>
            <person name="Yi K."/>
        </authorList>
    </citation>
    <scope>NUCLEOTIDE SEQUENCE [LARGE SCALE GENOMIC DNA]</scope>
    <source>
        <strain evidence="3 4">ZYX-F-186</strain>
    </source>
</reference>
<keyword evidence="4" id="KW-1185">Reference proteome</keyword>
<organism evidence="3 4">
    <name type="scientific">Phytohabitans maris</name>
    <dbReference type="NCBI Taxonomy" id="3071409"/>
    <lineage>
        <taxon>Bacteria</taxon>
        <taxon>Bacillati</taxon>
        <taxon>Actinomycetota</taxon>
        <taxon>Actinomycetes</taxon>
        <taxon>Micromonosporales</taxon>
        <taxon>Micromonosporaceae</taxon>
    </lineage>
</organism>
<evidence type="ECO:0000259" key="2">
    <source>
        <dbReference type="Pfam" id="PF10145"/>
    </source>
</evidence>
<feature type="transmembrane region" description="Helical" evidence="1">
    <location>
        <begin position="480"/>
        <end position="503"/>
    </location>
</feature>
<feature type="transmembrane region" description="Helical" evidence="1">
    <location>
        <begin position="446"/>
        <end position="468"/>
    </location>
</feature>
<dbReference type="Pfam" id="PF10145">
    <property type="entry name" value="PhageMin_Tail"/>
    <property type="match status" value="1"/>
</dbReference>
<dbReference type="InterPro" id="IPR010090">
    <property type="entry name" value="Phage_tape_meas"/>
</dbReference>
<keyword evidence="1" id="KW-0472">Membrane</keyword>
<comment type="caution">
    <text evidence="3">The sequence shown here is derived from an EMBL/GenBank/DDBJ whole genome shotgun (WGS) entry which is preliminary data.</text>
</comment>
<accession>A0ABU0ZI79</accession>
<dbReference type="Proteomes" id="UP001230908">
    <property type="component" value="Unassembled WGS sequence"/>
</dbReference>
<feature type="transmembrane region" description="Helical" evidence="1">
    <location>
        <begin position="377"/>
        <end position="398"/>
    </location>
</feature>
<dbReference type="RefSeq" id="WP_308714022.1">
    <property type="nucleotide sequence ID" value="NZ_JAVHUY010000017.1"/>
</dbReference>
<sequence length="689" mass="72379">MSTLADLLIKVGLDGSGVDKGAGDVAKRLDKMWDGAKKTAAIAGAAAGAALMAGTVAALDSEVATDKLAASLGATGKEAEDLGRTAGSLYAQGWGQSMDEVAGAVEAVTTSIDDMVGDAAVEQMTGKVLALAQAFELDVARAAQVAGQVVKTGLAKDSTQALDLITASLQKVPKAVREDIIDAVDEYGPFLTSIGITGEKAFGLLVNASQKGMYGIDKTGDALKEFTILASDMSTRSKAGYDALGLSQEKFSRMITKGGPEAAKAFDQIVTGLLMIKDPLKQQQAALALFGTPLEDLSVSEIPKFLKSLDTTRSGLGDVEGATDQLAETLGDNAKTRLVAFKRGLETMLIQKLSEAIPKLEAFGGWLKKNESWVKPLAIALGVLAAAVYTIVVAMKIWTAVQAAWGVVTAISLGPVTLIVLAIVALIAIIVLIAKKTDWFSTAWEATWGFIKAVFFAVIDYIVGTWQGMLDVIVTAAKTWWAIFSGIWKAIGQFFVDLFKAWWGLFTGFWKMVFDGVAAGWRWVTGKIDSFVNFVAGLKNKITNKAKGMFDGIVAAGKGGINKLISLWNRLDLGWHIGIPSWVPLIGGASFTIPDLIPDIPMLADGGIARARPGGTLALLGEGGQDEAVVPLPRGFRRMGGGGETTVRVEGGGGSAAEQKLVDLILMLIRTGKIKLTVRPNGTVAVAGS</sequence>
<gene>
    <name evidence="3" type="ORF">RB614_19710</name>
</gene>
<evidence type="ECO:0000313" key="3">
    <source>
        <dbReference type="EMBL" id="MDQ7906746.1"/>
    </source>
</evidence>
<evidence type="ECO:0000313" key="4">
    <source>
        <dbReference type="Proteomes" id="UP001230908"/>
    </source>
</evidence>
<keyword evidence="1" id="KW-0812">Transmembrane</keyword>
<feature type="transmembrane region" description="Helical" evidence="1">
    <location>
        <begin position="404"/>
        <end position="434"/>
    </location>
</feature>